<dbReference type="InParanoid" id="A0A7R8UHN5"/>
<gene>
    <name evidence="1" type="ORF">HERILL_LOCUS3868</name>
</gene>
<keyword evidence="2" id="KW-1185">Reference proteome</keyword>
<evidence type="ECO:0000313" key="1">
    <source>
        <dbReference type="EMBL" id="CAD7080727.1"/>
    </source>
</evidence>
<dbReference type="Proteomes" id="UP000594454">
    <property type="component" value="Chromosome 2"/>
</dbReference>
<accession>A0A7R8UHN5</accession>
<protein>
    <submittedName>
        <fullName evidence="1">Uncharacterized protein</fullName>
    </submittedName>
</protein>
<dbReference type="AlphaFoldDB" id="A0A7R8UHN5"/>
<evidence type="ECO:0000313" key="2">
    <source>
        <dbReference type="Proteomes" id="UP000594454"/>
    </source>
</evidence>
<name>A0A7R8UHN5_HERIL</name>
<dbReference type="EMBL" id="LR899010">
    <property type="protein sequence ID" value="CAD7080727.1"/>
    <property type="molecule type" value="Genomic_DNA"/>
</dbReference>
<sequence>MTSNISDGFEETFTSIEDDSYKSSPGENGNYIGEIRNLRAQLMESYEALTKCRDTLESISFEDIGHKIKNFHLPLQDLQMEVAAERRKSLGSHHAINNVLKYHLEKCEDFGEIPELQIFFRCCSQLRYYVEKIVEQNKQFEQLDQRLQKAICETQRKIANMKRAAAEKILDT</sequence>
<organism evidence="1 2">
    <name type="scientific">Hermetia illucens</name>
    <name type="common">Black soldier fly</name>
    <dbReference type="NCBI Taxonomy" id="343691"/>
    <lineage>
        <taxon>Eukaryota</taxon>
        <taxon>Metazoa</taxon>
        <taxon>Ecdysozoa</taxon>
        <taxon>Arthropoda</taxon>
        <taxon>Hexapoda</taxon>
        <taxon>Insecta</taxon>
        <taxon>Pterygota</taxon>
        <taxon>Neoptera</taxon>
        <taxon>Endopterygota</taxon>
        <taxon>Diptera</taxon>
        <taxon>Brachycera</taxon>
        <taxon>Stratiomyomorpha</taxon>
        <taxon>Stratiomyidae</taxon>
        <taxon>Hermetiinae</taxon>
        <taxon>Hermetia</taxon>
    </lineage>
</organism>
<proteinExistence type="predicted"/>
<reference evidence="1 2" key="1">
    <citation type="submission" date="2020-11" db="EMBL/GenBank/DDBJ databases">
        <authorList>
            <person name="Wallbank WR R."/>
            <person name="Pardo Diaz C."/>
            <person name="Kozak K."/>
            <person name="Martin S."/>
            <person name="Jiggins C."/>
            <person name="Moest M."/>
            <person name="Warren A I."/>
            <person name="Generalovic N T."/>
            <person name="Byers J.R.P. K."/>
            <person name="Montejo-Kovacevich G."/>
            <person name="Yen C E."/>
        </authorList>
    </citation>
    <scope>NUCLEOTIDE SEQUENCE [LARGE SCALE GENOMIC DNA]</scope>
</reference>
<dbReference type="OrthoDB" id="8012038at2759"/>